<name>A0AAW2CGJ6_9ROSI</name>
<evidence type="ECO:0000313" key="1">
    <source>
        <dbReference type="EMBL" id="KAK9996588.1"/>
    </source>
</evidence>
<reference evidence="1 2" key="1">
    <citation type="submission" date="2024-01" db="EMBL/GenBank/DDBJ databases">
        <title>A telomere-to-telomere, gap-free genome of sweet tea (Lithocarpus litseifolius).</title>
        <authorList>
            <person name="Zhou J."/>
        </authorList>
    </citation>
    <scope>NUCLEOTIDE SEQUENCE [LARGE SCALE GENOMIC DNA]</scope>
    <source>
        <strain evidence="1">Zhou-2022a</strain>
        <tissue evidence="1">Leaf</tissue>
    </source>
</reference>
<dbReference type="AlphaFoldDB" id="A0AAW2CGJ6"/>
<evidence type="ECO:0000313" key="2">
    <source>
        <dbReference type="Proteomes" id="UP001459277"/>
    </source>
</evidence>
<organism evidence="1 2">
    <name type="scientific">Lithocarpus litseifolius</name>
    <dbReference type="NCBI Taxonomy" id="425828"/>
    <lineage>
        <taxon>Eukaryota</taxon>
        <taxon>Viridiplantae</taxon>
        <taxon>Streptophyta</taxon>
        <taxon>Embryophyta</taxon>
        <taxon>Tracheophyta</taxon>
        <taxon>Spermatophyta</taxon>
        <taxon>Magnoliopsida</taxon>
        <taxon>eudicotyledons</taxon>
        <taxon>Gunneridae</taxon>
        <taxon>Pentapetalae</taxon>
        <taxon>rosids</taxon>
        <taxon>fabids</taxon>
        <taxon>Fagales</taxon>
        <taxon>Fagaceae</taxon>
        <taxon>Lithocarpus</taxon>
    </lineage>
</organism>
<proteinExistence type="predicted"/>
<comment type="caution">
    <text evidence="1">The sequence shown here is derived from an EMBL/GenBank/DDBJ whole genome shotgun (WGS) entry which is preliminary data.</text>
</comment>
<protein>
    <submittedName>
        <fullName evidence="1">Uncharacterized protein</fullName>
    </submittedName>
</protein>
<sequence length="119" mass="14400">MCWFLFWGFLRIEDKAFGPYLKEILKWASNNMCYRDYCFALERPIVHKWLTCLVSLIWDSCVSRENLWNVNVSHTNTSHNNGRIFIYWFLYAEEMKDWAIGKLAANWPGQTKMFYIIIR</sequence>
<dbReference type="Proteomes" id="UP001459277">
    <property type="component" value="Unassembled WGS sequence"/>
</dbReference>
<dbReference type="EMBL" id="JAZDWU010000007">
    <property type="protein sequence ID" value="KAK9996588.1"/>
    <property type="molecule type" value="Genomic_DNA"/>
</dbReference>
<accession>A0AAW2CGJ6</accession>
<keyword evidence="2" id="KW-1185">Reference proteome</keyword>
<gene>
    <name evidence="1" type="ORF">SO802_021274</name>
</gene>